<name>A0A1E7X7S6_9BURK</name>
<dbReference type="PATRIC" id="fig|762836.4.peg.195"/>
<keyword evidence="2" id="KW-0805">Transcription regulation</keyword>
<organism evidence="6 7">
    <name type="scientific">Duganella phyllosphaerae</name>
    <dbReference type="NCBI Taxonomy" id="762836"/>
    <lineage>
        <taxon>Bacteria</taxon>
        <taxon>Pseudomonadati</taxon>
        <taxon>Pseudomonadota</taxon>
        <taxon>Betaproteobacteria</taxon>
        <taxon>Burkholderiales</taxon>
        <taxon>Oxalobacteraceae</taxon>
        <taxon>Telluria group</taxon>
        <taxon>Duganella</taxon>
    </lineage>
</organism>
<evidence type="ECO:0000313" key="7">
    <source>
        <dbReference type="Proteomes" id="UP000175989"/>
    </source>
</evidence>
<dbReference type="PANTHER" id="PTHR30537:SF1">
    <property type="entry name" value="HTH-TYPE TRANSCRIPTIONAL REGULATOR PGRR"/>
    <property type="match status" value="1"/>
</dbReference>
<protein>
    <submittedName>
        <fullName evidence="6">HTH-type transcriptional regulator PgrR</fullName>
    </submittedName>
</protein>
<comment type="caution">
    <text evidence="6">The sequence shown here is derived from an EMBL/GenBank/DDBJ whole genome shotgun (WGS) entry which is preliminary data.</text>
</comment>
<dbReference type="PROSITE" id="PS50931">
    <property type="entry name" value="HTH_LYSR"/>
    <property type="match status" value="1"/>
</dbReference>
<reference evidence="7" key="1">
    <citation type="journal article" date="2016" name="Front. Microbiol.">
        <title>Molecular Keys to the Janthinobacterium and Duganella spp. Interaction with the Plant Pathogen Fusarium graminearum.</title>
        <authorList>
            <person name="Haack F.S."/>
            <person name="Poehlein A."/>
            <person name="Kroger C."/>
            <person name="Voigt C.A."/>
            <person name="Piepenbring M."/>
            <person name="Bode H.B."/>
            <person name="Daniel R."/>
            <person name="Schafer W."/>
            <person name="Streit W.R."/>
        </authorList>
    </citation>
    <scope>NUCLEOTIDE SEQUENCE [LARGE SCALE GENOMIC DNA]</scope>
    <source>
        <strain evidence="7">T54</strain>
    </source>
</reference>
<dbReference type="PANTHER" id="PTHR30537">
    <property type="entry name" value="HTH-TYPE TRANSCRIPTIONAL REGULATOR"/>
    <property type="match status" value="1"/>
</dbReference>
<evidence type="ECO:0000256" key="4">
    <source>
        <dbReference type="ARBA" id="ARBA00023163"/>
    </source>
</evidence>
<dbReference type="AlphaFoldDB" id="A0A1E7X7S6"/>
<dbReference type="Pfam" id="PF00126">
    <property type="entry name" value="HTH_1"/>
    <property type="match status" value="1"/>
</dbReference>
<dbReference type="OrthoDB" id="9813056at2"/>
<keyword evidence="3" id="KW-0238">DNA-binding</keyword>
<dbReference type="InterPro" id="IPR036390">
    <property type="entry name" value="WH_DNA-bd_sf"/>
</dbReference>
<dbReference type="CDD" id="cd08474">
    <property type="entry name" value="PBP2_CrgA_like_5"/>
    <property type="match status" value="1"/>
</dbReference>
<accession>A0A1E7X7S6</accession>
<dbReference type="Proteomes" id="UP000175989">
    <property type="component" value="Unassembled WGS sequence"/>
</dbReference>
<evidence type="ECO:0000256" key="3">
    <source>
        <dbReference type="ARBA" id="ARBA00023125"/>
    </source>
</evidence>
<dbReference type="FunFam" id="1.10.10.10:FF:000001">
    <property type="entry name" value="LysR family transcriptional regulator"/>
    <property type="match status" value="1"/>
</dbReference>
<dbReference type="InterPro" id="IPR005119">
    <property type="entry name" value="LysR_subst-bd"/>
</dbReference>
<gene>
    <name evidence="6" type="primary">pgrR_1</name>
    <name evidence="6" type="ORF">DUPY_01860</name>
</gene>
<dbReference type="GO" id="GO:0006351">
    <property type="term" value="P:DNA-templated transcription"/>
    <property type="evidence" value="ECO:0007669"/>
    <property type="project" value="TreeGrafter"/>
</dbReference>
<dbReference type="Gene3D" id="3.40.190.290">
    <property type="match status" value="1"/>
</dbReference>
<dbReference type="EMBL" id="LROM01000016">
    <property type="protein sequence ID" value="OFA09140.1"/>
    <property type="molecule type" value="Genomic_DNA"/>
</dbReference>
<dbReference type="Pfam" id="PF03466">
    <property type="entry name" value="LysR_substrate"/>
    <property type="match status" value="1"/>
</dbReference>
<comment type="similarity">
    <text evidence="1">Belongs to the LysR transcriptional regulatory family.</text>
</comment>
<dbReference type="SUPFAM" id="SSF53850">
    <property type="entry name" value="Periplasmic binding protein-like II"/>
    <property type="match status" value="1"/>
</dbReference>
<proteinExistence type="inferred from homology"/>
<evidence type="ECO:0000259" key="5">
    <source>
        <dbReference type="PROSITE" id="PS50931"/>
    </source>
</evidence>
<keyword evidence="7" id="KW-1185">Reference proteome</keyword>
<keyword evidence="4" id="KW-0804">Transcription</keyword>
<dbReference type="Gene3D" id="1.10.10.10">
    <property type="entry name" value="Winged helix-like DNA-binding domain superfamily/Winged helix DNA-binding domain"/>
    <property type="match status" value="1"/>
</dbReference>
<evidence type="ECO:0000313" key="6">
    <source>
        <dbReference type="EMBL" id="OFA09140.1"/>
    </source>
</evidence>
<dbReference type="RefSeq" id="WP_070245852.1">
    <property type="nucleotide sequence ID" value="NZ_LROM01000016.1"/>
</dbReference>
<evidence type="ECO:0000256" key="2">
    <source>
        <dbReference type="ARBA" id="ARBA00023015"/>
    </source>
</evidence>
<evidence type="ECO:0000256" key="1">
    <source>
        <dbReference type="ARBA" id="ARBA00009437"/>
    </source>
</evidence>
<dbReference type="SUPFAM" id="SSF46785">
    <property type="entry name" value="Winged helix' DNA-binding domain"/>
    <property type="match status" value="1"/>
</dbReference>
<feature type="domain" description="HTH lysR-type" evidence="5">
    <location>
        <begin position="4"/>
        <end position="61"/>
    </location>
</feature>
<dbReference type="GO" id="GO:0003700">
    <property type="term" value="F:DNA-binding transcription factor activity"/>
    <property type="evidence" value="ECO:0007669"/>
    <property type="project" value="InterPro"/>
</dbReference>
<dbReference type="InterPro" id="IPR058163">
    <property type="entry name" value="LysR-type_TF_proteobact-type"/>
</dbReference>
<dbReference type="InterPro" id="IPR000847">
    <property type="entry name" value="LysR_HTH_N"/>
</dbReference>
<dbReference type="GO" id="GO:0043565">
    <property type="term" value="F:sequence-specific DNA binding"/>
    <property type="evidence" value="ECO:0007669"/>
    <property type="project" value="TreeGrafter"/>
</dbReference>
<dbReference type="InterPro" id="IPR036388">
    <property type="entry name" value="WH-like_DNA-bd_sf"/>
</dbReference>
<sequence length="302" mass="31992">MRSNELAELIAFAAVAEHKSFRRAAEQLGLTASTLSHSLRALETRMDVRLLNRTTRSVALTEAGMALLDQVGPALRQIAGAVDQVNAASSEPRGTVRINASHLAADLVLGRRLGDFARAHPGITLDIASDDRFVDMVGNGYDAGIRLGDSVEQDMVAIRLTAPLRIVVVGSPAYLAERPAPATPDELDAHRCIGYRIRNGSGTGKLCKWEFGRDGVTAAFEPGVQLVVDSHAMLVGAALSGAGLAYVVEAAVAGHLAAGRLVTVLDDWCAPVAGFFLYYPSQRQLPSALRALVEFLRAGQGA</sequence>